<gene>
    <name evidence="7" type="ORF">SAMN05443432_10243</name>
</gene>
<evidence type="ECO:0000256" key="2">
    <source>
        <dbReference type="ARBA" id="ARBA00022475"/>
    </source>
</evidence>
<dbReference type="InterPro" id="IPR022791">
    <property type="entry name" value="L-PG_synthase/AglD"/>
</dbReference>
<feature type="transmembrane region" description="Helical" evidence="6">
    <location>
        <begin position="234"/>
        <end position="261"/>
    </location>
</feature>
<organism evidence="7 8">
    <name type="scientific">Roseovarius litoreus</name>
    <dbReference type="NCBI Taxonomy" id="1155722"/>
    <lineage>
        <taxon>Bacteria</taxon>
        <taxon>Pseudomonadati</taxon>
        <taxon>Pseudomonadota</taxon>
        <taxon>Alphaproteobacteria</taxon>
        <taxon>Rhodobacterales</taxon>
        <taxon>Roseobacteraceae</taxon>
        <taxon>Roseovarius</taxon>
    </lineage>
</organism>
<dbReference type="PANTHER" id="PTHR40277:SF1">
    <property type="entry name" value="BLL5419 PROTEIN"/>
    <property type="match status" value="1"/>
</dbReference>
<dbReference type="AlphaFoldDB" id="A0A1M7C617"/>
<evidence type="ECO:0000313" key="8">
    <source>
        <dbReference type="Proteomes" id="UP000322545"/>
    </source>
</evidence>
<keyword evidence="5 6" id="KW-0472">Membrane</keyword>
<evidence type="ECO:0000313" key="7">
    <source>
        <dbReference type="EMBL" id="SHL62597.1"/>
    </source>
</evidence>
<protein>
    <submittedName>
        <fullName evidence="7">Uncharacterized membrane protein YbhN, UPF0104 family</fullName>
    </submittedName>
</protein>
<keyword evidence="4 6" id="KW-1133">Transmembrane helix</keyword>
<dbReference type="RefSeq" id="WP_149778437.1">
    <property type="nucleotide sequence ID" value="NZ_FRCB01000002.1"/>
</dbReference>
<evidence type="ECO:0000256" key="6">
    <source>
        <dbReference type="SAM" id="Phobius"/>
    </source>
</evidence>
<dbReference type="GO" id="GO:0005886">
    <property type="term" value="C:plasma membrane"/>
    <property type="evidence" value="ECO:0007669"/>
    <property type="project" value="UniProtKB-SubCell"/>
</dbReference>
<dbReference type="PANTHER" id="PTHR40277">
    <property type="entry name" value="BLL5419 PROTEIN"/>
    <property type="match status" value="1"/>
</dbReference>
<keyword evidence="8" id="KW-1185">Reference proteome</keyword>
<accession>A0A1M7C617</accession>
<dbReference type="Proteomes" id="UP000322545">
    <property type="component" value="Unassembled WGS sequence"/>
</dbReference>
<evidence type="ECO:0000256" key="5">
    <source>
        <dbReference type="ARBA" id="ARBA00023136"/>
    </source>
</evidence>
<evidence type="ECO:0000256" key="1">
    <source>
        <dbReference type="ARBA" id="ARBA00004651"/>
    </source>
</evidence>
<feature type="transmembrane region" description="Helical" evidence="6">
    <location>
        <begin position="156"/>
        <end position="177"/>
    </location>
</feature>
<name>A0A1M7C617_9RHOB</name>
<sequence length="313" mass="31931">MRRGIRGVAIRAGQGVLAVGLLVLLWRVAGGEEAARSLAGADMRWLAAALVALSLQTVLSALRWRVTAAPLGIHLSIAEAVREYYLSQVVNQSLPGGVIGDAGRAIRARGQAGLLASGQAVVFERLAGQMGLFAVTALAFGLTVAVPGGVVWPDWLIWPVVLGLACGLALPVCGAVLARMRGRIGRAVAPVWQGMVRCLFAPGVIGPQIALSLATTICNLAAFGFCAQAVGHPLSVAAVAAFVPLILLMMLVPLTIGGWGLREGAAAVLFPVAGASAAGGLAASVAFGLMLLVSVLPGVAIVLKRRRAPVMPG</sequence>
<evidence type="ECO:0000256" key="3">
    <source>
        <dbReference type="ARBA" id="ARBA00022692"/>
    </source>
</evidence>
<feature type="transmembrane region" description="Helical" evidence="6">
    <location>
        <begin position="281"/>
        <end position="303"/>
    </location>
</feature>
<proteinExistence type="predicted"/>
<dbReference type="Pfam" id="PF03706">
    <property type="entry name" value="LPG_synthase_TM"/>
    <property type="match status" value="1"/>
</dbReference>
<dbReference type="EMBL" id="FRCB01000002">
    <property type="protein sequence ID" value="SHL62597.1"/>
    <property type="molecule type" value="Genomic_DNA"/>
</dbReference>
<comment type="subcellular location">
    <subcellularLocation>
        <location evidence="1">Cell membrane</location>
        <topology evidence="1">Multi-pass membrane protein</topology>
    </subcellularLocation>
</comment>
<keyword evidence="3 6" id="KW-0812">Transmembrane</keyword>
<evidence type="ECO:0000256" key="4">
    <source>
        <dbReference type="ARBA" id="ARBA00022989"/>
    </source>
</evidence>
<feature type="transmembrane region" description="Helical" evidence="6">
    <location>
        <begin position="44"/>
        <end position="62"/>
    </location>
</feature>
<keyword evidence="2" id="KW-1003">Cell membrane</keyword>
<feature type="transmembrane region" description="Helical" evidence="6">
    <location>
        <begin position="132"/>
        <end position="150"/>
    </location>
</feature>
<reference evidence="7 8" key="1">
    <citation type="submission" date="2016-11" db="EMBL/GenBank/DDBJ databases">
        <authorList>
            <person name="Varghese N."/>
            <person name="Submissions S."/>
        </authorList>
    </citation>
    <scope>NUCLEOTIDE SEQUENCE [LARGE SCALE GENOMIC DNA]</scope>
    <source>
        <strain evidence="7 8">DSM 28249</strain>
    </source>
</reference>